<evidence type="ECO:0000313" key="1">
    <source>
        <dbReference type="EMBL" id="TNJ67009.1"/>
    </source>
</evidence>
<sequence length="177" mass="19577">MTVYIGFLRGINVGGNNKIKMAELKKVLETMGFAGVRTYLQSGNVLFRSEEAEEPLRRRIEQEITSKFGVSPTVVLRTADELQRIIAACPYAPDSLTEGQSVQVSVLTDAPPQQTADILSNGKSDIDEFHIEGREIYFLFRQSVLDSKLASNVQKLGDAATTRNWNTIGKLAELAQN</sequence>
<dbReference type="PANTHER" id="PTHR36439">
    <property type="entry name" value="BLL4334 PROTEIN"/>
    <property type="match status" value="1"/>
</dbReference>
<dbReference type="InterPro" id="IPR012545">
    <property type="entry name" value="DUF1697"/>
</dbReference>
<gene>
    <name evidence="1" type="ORF">FE784_07360</name>
</gene>
<evidence type="ECO:0000313" key="2">
    <source>
        <dbReference type="Proteomes" id="UP000307943"/>
    </source>
</evidence>
<dbReference type="OrthoDB" id="9806494at2"/>
<comment type="caution">
    <text evidence="1">The sequence shown here is derived from an EMBL/GenBank/DDBJ whole genome shotgun (WGS) entry which is preliminary data.</text>
</comment>
<dbReference type="EMBL" id="VDCQ01000007">
    <property type="protein sequence ID" value="TNJ67009.1"/>
    <property type="molecule type" value="Genomic_DNA"/>
</dbReference>
<name>A0A5C4TF02_9BACL</name>
<dbReference type="Gene3D" id="3.30.70.1280">
    <property type="entry name" value="SP0830-like domains"/>
    <property type="match status" value="1"/>
</dbReference>
<organism evidence="1 2">
    <name type="scientific">Paenibacillus hemerocallicola</name>
    <dbReference type="NCBI Taxonomy" id="1172614"/>
    <lineage>
        <taxon>Bacteria</taxon>
        <taxon>Bacillati</taxon>
        <taxon>Bacillota</taxon>
        <taxon>Bacilli</taxon>
        <taxon>Bacillales</taxon>
        <taxon>Paenibacillaceae</taxon>
        <taxon>Paenibacillus</taxon>
    </lineage>
</organism>
<dbReference type="Pfam" id="PF08002">
    <property type="entry name" value="DUF1697"/>
    <property type="match status" value="1"/>
</dbReference>
<dbReference type="PANTHER" id="PTHR36439:SF1">
    <property type="entry name" value="DUF1697 DOMAIN-CONTAINING PROTEIN"/>
    <property type="match status" value="1"/>
</dbReference>
<dbReference type="Proteomes" id="UP000307943">
    <property type="component" value="Unassembled WGS sequence"/>
</dbReference>
<dbReference type="PIRSF" id="PIRSF008502">
    <property type="entry name" value="UCP008502"/>
    <property type="match status" value="1"/>
</dbReference>
<accession>A0A5C4TF02</accession>
<reference evidence="1 2" key="1">
    <citation type="submission" date="2019-05" db="EMBL/GenBank/DDBJ databases">
        <title>We sequenced the genome of Paenibacillus hemerocallicola KCTC 33185 for further insight into its adaptation and study the phylogeny of Paenibacillus.</title>
        <authorList>
            <person name="Narsing Rao M.P."/>
        </authorList>
    </citation>
    <scope>NUCLEOTIDE SEQUENCE [LARGE SCALE GENOMIC DNA]</scope>
    <source>
        <strain evidence="1 2">KCTC 33185</strain>
    </source>
</reference>
<dbReference type="SUPFAM" id="SSF160379">
    <property type="entry name" value="SP0830-like"/>
    <property type="match status" value="1"/>
</dbReference>
<protein>
    <submittedName>
        <fullName evidence="1">DUF1697 domain-containing protein</fullName>
    </submittedName>
</protein>
<dbReference type="RefSeq" id="WP_139601494.1">
    <property type="nucleotide sequence ID" value="NZ_VDCQ01000007.1"/>
</dbReference>
<keyword evidence="2" id="KW-1185">Reference proteome</keyword>
<dbReference type="AlphaFoldDB" id="A0A5C4TF02"/>
<proteinExistence type="predicted"/>